<feature type="chain" id="PRO_5002162273" evidence="1">
    <location>
        <begin position="24"/>
        <end position="316"/>
    </location>
</feature>
<evidence type="ECO:0000256" key="1">
    <source>
        <dbReference type="SAM" id="SignalP"/>
    </source>
</evidence>
<dbReference type="CDD" id="cd00161">
    <property type="entry name" value="beta-trefoil_Ricin-like"/>
    <property type="match status" value="1"/>
</dbReference>
<keyword evidence="1" id="KW-0732">Signal</keyword>
<dbReference type="Pfam" id="PF00652">
    <property type="entry name" value="Ricin_B_lectin"/>
    <property type="match status" value="1"/>
</dbReference>
<dbReference type="AlphaFoldDB" id="A0A0C3C9M9"/>
<proteinExistence type="predicted"/>
<sequence length="316" mass="34485">MRIFNTTHIRLLLPLLIFVSVNAERDYTIKNKCPAAIDLYINGRSEGTIARNAQVHKSFAEDWSGLIYTTANGGRTNGKRTTMAGFYGAADYYYIVNDPKNHTVGVRIAPKSRETKGFCIANTCNSRDCAAFGMSPTRFPIPTSAVPTLPLSSCPGSHIGYTVTFCPRGTFPAPTASVEIHPNGNVKKCLDVRGAQYENGTPVQIFECNGTPAQRWAIQQKSNSTRVVLAGTPYCLDAGQNPHNGAGMKLWRCNGKLAAQNWKYVKDGLFKFVGNGTSNVNLCLDLTKGSQVNSNQVQTWTCNGSNTNQIWTTSVL</sequence>
<dbReference type="OrthoDB" id="6770063at2759"/>
<protein>
    <submittedName>
        <fullName evidence="3">Carbohydrate-binding module family 13 protein</fullName>
    </submittedName>
</protein>
<reference evidence="3 4" key="1">
    <citation type="submission" date="2014-04" db="EMBL/GenBank/DDBJ databases">
        <authorList>
            <consortium name="DOE Joint Genome Institute"/>
            <person name="Kuo A."/>
            <person name="Gay G."/>
            <person name="Dore J."/>
            <person name="Kohler A."/>
            <person name="Nagy L.G."/>
            <person name="Floudas D."/>
            <person name="Copeland A."/>
            <person name="Barry K.W."/>
            <person name="Cichocki N."/>
            <person name="Veneault-Fourrey C."/>
            <person name="LaButti K."/>
            <person name="Lindquist E.A."/>
            <person name="Lipzen A."/>
            <person name="Lundell T."/>
            <person name="Morin E."/>
            <person name="Murat C."/>
            <person name="Sun H."/>
            <person name="Tunlid A."/>
            <person name="Henrissat B."/>
            <person name="Grigoriev I.V."/>
            <person name="Hibbett D.S."/>
            <person name="Martin F."/>
            <person name="Nordberg H.P."/>
            <person name="Cantor M.N."/>
            <person name="Hua S.X."/>
        </authorList>
    </citation>
    <scope>NUCLEOTIDE SEQUENCE [LARGE SCALE GENOMIC DNA]</scope>
    <source>
        <strain evidence="4">h7</strain>
    </source>
</reference>
<reference evidence="4" key="2">
    <citation type="submission" date="2015-01" db="EMBL/GenBank/DDBJ databases">
        <title>Evolutionary Origins and Diversification of the Mycorrhizal Mutualists.</title>
        <authorList>
            <consortium name="DOE Joint Genome Institute"/>
            <consortium name="Mycorrhizal Genomics Consortium"/>
            <person name="Kohler A."/>
            <person name="Kuo A."/>
            <person name="Nagy L.G."/>
            <person name="Floudas D."/>
            <person name="Copeland A."/>
            <person name="Barry K.W."/>
            <person name="Cichocki N."/>
            <person name="Veneault-Fourrey C."/>
            <person name="LaButti K."/>
            <person name="Lindquist E.A."/>
            <person name="Lipzen A."/>
            <person name="Lundell T."/>
            <person name="Morin E."/>
            <person name="Murat C."/>
            <person name="Riley R."/>
            <person name="Ohm R."/>
            <person name="Sun H."/>
            <person name="Tunlid A."/>
            <person name="Henrissat B."/>
            <person name="Grigoriev I.V."/>
            <person name="Hibbett D.S."/>
            <person name="Martin F."/>
        </authorList>
    </citation>
    <scope>NUCLEOTIDE SEQUENCE [LARGE SCALE GENOMIC DNA]</scope>
    <source>
        <strain evidence="4">h7</strain>
    </source>
</reference>
<dbReference type="InterPro" id="IPR035992">
    <property type="entry name" value="Ricin_B-like_lectins"/>
</dbReference>
<keyword evidence="4" id="KW-1185">Reference proteome</keyword>
<dbReference type="HOGENOM" id="CLU_912515_0_0_1"/>
<dbReference type="SMART" id="SM00458">
    <property type="entry name" value="RICIN"/>
    <property type="match status" value="1"/>
</dbReference>
<evidence type="ECO:0000313" key="4">
    <source>
        <dbReference type="Proteomes" id="UP000053424"/>
    </source>
</evidence>
<dbReference type="EMBL" id="KN831772">
    <property type="protein sequence ID" value="KIM45540.1"/>
    <property type="molecule type" value="Genomic_DNA"/>
</dbReference>
<name>A0A0C3C9M9_HEBCY</name>
<accession>A0A0C3C9M9</accession>
<evidence type="ECO:0000259" key="2">
    <source>
        <dbReference type="SMART" id="SM00458"/>
    </source>
</evidence>
<gene>
    <name evidence="3" type="ORF">M413DRAFT_442213</name>
</gene>
<feature type="signal peptide" evidence="1">
    <location>
        <begin position="1"/>
        <end position="23"/>
    </location>
</feature>
<dbReference type="SUPFAM" id="SSF50370">
    <property type="entry name" value="Ricin B-like lectins"/>
    <property type="match status" value="1"/>
</dbReference>
<dbReference type="Gene3D" id="2.80.10.50">
    <property type="match status" value="2"/>
</dbReference>
<dbReference type="PROSITE" id="PS50231">
    <property type="entry name" value="RICIN_B_LECTIN"/>
    <property type="match status" value="1"/>
</dbReference>
<dbReference type="STRING" id="686832.A0A0C3C9M9"/>
<dbReference type="Proteomes" id="UP000053424">
    <property type="component" value="Unassembled WGS sequence"/>
</dbReference>
<organism evidence="3 4">
    <name type="scientific">Hebeloma cylindrosporum</name>
    <dbReference type="NCBI Taxonomy" id="76867"/>
    <lineage>
        <taxon>Eukaryota</taxon>
        <taxon>Fungi</taxon>
        <taxon>Dikarya</taxon>
        <taxon>Basidiomycota</taxon>
        <taxon>Agaricomycotina</taxon>
        <taxon>Agaricomycetes</taxon>
        <taxon>Agaricomycetidae</taxon>
        <taxon>Agaricales</taxon>
        <taxon>Agaricineae</taxon>
        <taxon>Hymenogastraceae</taxon>
        <taxon>Hebeloma</taxon>
    </lineage>
</organism>
<dbReference type="InterPro" id="IPR000772">
    <property type="entry name" value="Ricin_B_lectin"/>
</dbReference>
<evidence type="ECO:0000313" key="3">
    <source>
        <dbReference type="EMBL" id="KIM45540.1"/>
    </source>
</evidence>
<feature type="domain" description="Ricin B lectin" evidence="2">
    <location>
        <begin position="174"/>
        <end position="314"/>
    </location>
</feature>